<evidence type="ECO:0000259" key="7">
    <source>
        <dbReference type="PROSITE" id="PS51722"/>
    </source>
</evidence>
<dbReference type="PRINTS" id="PR00315">
    <property type="entry name" value="ELONGATNFCT"/>
</dbReference>
<dbReference type="InterPro" id="IPR054696">
    <property type="entry name" value="GTP-eEF1A_C"/>
</dbReference>
<dbReference type="CDD" id="cd03695">
    <property type="entry name" value="CysN_NodQ_II"/>
    <property type="match status" value="1"/>
</dbReference>
<dbReference type="CDD" id="cd04095">
    <property type="entry name" value="CysN_NoDQ_III"/>
    <property type="match status" value="1"/>
</dbReference>
<dbReference type="InterPro" id="IPR031157">
    <property type="entry name" value="G_TR_CS"/>
</dbReference>
<dbReference type="HOGENOM" id="CLU_007265_5_2_0"/>
<keyword evidence="9" id="KW-1185">Reference proteome</keyword>
<dbReference type="InterPro" id="IPR009000">
    <property type="entry name" value="Transl_B-barrel_sf"/>
</dbReference>
<organism evidence="8 9">
    <name type="scientific">Opitutus terrae (strain DSM 11246 / JCM 15787 / PB90-1)</name>
    <dbReference type="NCBI Taxonomy" id="452637"/>
    <lineage>
        <taxon>Bacteria</taxon>
        <taxon>Pseudomonadati</taxon>
        <taxon>Verrucomicrobiota</taxon>
        <taxon>Opitutia</taxon>
        <taxon>Opitutales</taxon>
        <taxon>Opitutaceae</taxon>
        <taxon>Opitutus</taxon>
    </lineage>
</organism>
<dbReference type="NCBIfam" id="TIGR02034">
    <property type="entry name" value="CysN"/>
    <property type="match status" value="1"/>
</dbReference>
<dbReference type="Gene3D" id="2.40.30.10">
    <property type="entry name" value="Translation factors"/>
    <property type="match status" value="2"/>
</dbReference>
<dbReference type="InterPro" id="IPR050100">
    <property type="entry name" value="TRAFAC_GTPase_members"/>
</dbReference>
<dbReference type="FunFam" id="3.40.50.300:FF:000119">
    <property type="entry name" value="Sulfate adenylyltransferase subunit 1"/>
    <property type="match status" value="1"/>
</dbReference>
<dbReference type="Proteomes" id="UP000007013">
    <property type="component" value="Chromosome"/>
</dbReference>
<dbReference type="SUPFAM" id="SSF50465">
    <property type="entry name" value="EF-Tu/eEF-1alpha/eIF2-gamma C-terminal domain"/>
    <property type="match status" value="1"/>
</dbReference>
<dbReference type="PROSITE" id="PS00301">
    <property type="entry name" value="G_TR_1"/>
    <property type="match status" value="1"/>
</dbReference>
<keyword evidence="3 8" id="KW-0548">Nucleotidyltransferase</keyword>
<dbReference type="eggNOG" id="COG2895">
    <property type="taxonomic scope" value="Bacteria"/>
</dbReference>
<dbReference type="GO" id="GO:0004781">
    <property type="term" value="F:sulfate adenylyltransferase (ATP) activity"/>
    <property type="evidence" value="ECO:0007669"/>
    <property type="project" value="UniProtKB-EC"/>
</dbReference>
<dbReference type="GO" id="GO:0005524">
    <property type="term" value="F:ATP binding"/>
    <property type="evidence" value="ECO:0007669"/>
    <property type="project" value="UniProtKB-KW"/>
</dbReference>
<dbReference type="InterPro" id="IPR041757">
    <property type="entry name" value="CysN_GTP-bd"/>
</dbReference>
<feature type="domain" description="Tr-type G" evidence="7">
    <location>
        <begin position="15"/>
        <end position="227"/>
    </location>
</feature>
<dbReference type="CDD" id="cd04166">
    <property type="entry name" value="CysN_ATPS"/>
    <property type="match status" value="1"/>
</dbReference>
<keyword evidence="4" id="KW-0547">Nucleotide-binding</keyword>
<keyword evidence="6" id="KW-0342">GTP-binding</keyword>
<gene>
    <name evidence="8" type="ordered locus">Oter_3944</name>
</gene>
<sequence length="429" mass="47937">MLSTLNAQLSTTPAPDLLRFITCGNVDDGKSTLLGRLLYDTKSIFEDQWNAVERASARRGDAYTDLALLTDGLRAEREQGITIDVAHRYFATPRRRFIVADCPGHFQYTRNMVTGASAAQLALLLIDVRKGLTEQTCRHAFISTLLRIKHLIVCVNKMDLVDFRQEEFERVRNQFMAYAERLDAADIQFIPTAALPGDNIVTKSPRMPWFEGTPLLYTLETVYVRNDANHVDPRFPVQTVIRPQDPAAPDFRGLAGQVASGVFRPGEEVVHLPTGFTARIKAIHGPSGPVDSAFHPMSVVLELDRDLDIGRGDMLARPNNMPEATQDLEVMLCWLSEQPLDPARRYVLQHTTRETKCLVRAVRYRLDVTTLHRQSDAGGAAVQMNDFARVSLRTMAPVFRDSYKKNRQTGAVILVDEASNSTVAAGMIL</sequence>
<dbReference type="SUPFAM" id="SSF50447">
    <property type="entry name" value="Translation proteins"/>
    <property type="match status" value="1"/>
</dbReference>
<dbReference type="PROSITE" id="PS51722">
    <property type="entry name" value="G_TR_2"/>
    <property type="match status" value="1"/>
</dbReference>
<dbReference type="RefSeq" id="WP_012376746.1">
    <property type="nucleotide sequence ID" value="NC_010571.1"/>
</dbReference>
<dbReference type="InterPro" id="IPR011779">
    <property type="entry name" value="SO4_adenylTrfase_lsu"/>
</dbReference>
<evidence type="ECO:0000256" key="5">
    <source>
        <dbReference type="ARBA" id="ARBA00022840"/>
    </source>
</evidence>
<name>B1ZZN2_OPITP</name>
<dbReference type="KEGG" id="ote:Oter_3944"/>
<evidence type="ECO:0000313" key="9">
    <source>
        <dbReference type="Proteomes" id="UP000007013"/>
    </source>
</evidence>
<dbReference type="AlphaFoldDB" id="B1ZZN2"/>
<dbReference type="InterPro" id="IPR044139">
    <property type="entry name" value="CysN_NoDQ_III"/>
</dbReference>
<dbReference type="Gene3D" id="3.40.50.300">
    <property type="entry name" value="P-loop containing nucleotide triphosphate hydrolases"/>
    <property type="match status" value="1"/>
</dbReference>
<dbReference type="GO" id="GO:0006790">
    <property type="term" value="P:sulfur compound metabolic process"/>
    <property type="evidence" value="ECO:0007669"/>
    <property type="project" value="InterPro"/>
</dbReference>
<dbReference type="SUPFAM" id="SSF52540">
    <property type="entry name" value="P-loop containing nucleoside triphosphate hydrolases"/>
    <property type="match status" value="1"/>
</dbReference>
<evidence type="ECO:0000256" key="6">
    <source>
        <dbReference type="ARBA" id="ARBA00023134"/>
    </source>
</evidence>
<dbReference type="Pfam" id="PF22594">
    <property type="entry name" value="GTP-eEF1A_C"/>
    <property type="match status" value="1"/>
</dbReference>
<dbReference type="EMBL" id="CP001032">
    <property type="protein sequence ID" value="ACB77218.1"/>
    <property type="molecule type" value="Genomic_DNA"/>
</dbReference>
<proteinExistence type="predicted"/>
<keyword evidence="2 8" id="KW-0808">Transferase</keyword>
<dbReference type="GO" id="GO:0003924">
    <property type="term" value="F:GTPase activity"/>
    <property type="evidence" value="ECO:0007669"/>
    <property type="project" value="InterPro"/>
</dbReference>
<dbReference type="OrthoDB" id="9804504at2"/>
<dbReference type="GO" id="GO:0005525">
    <property type="term" value="F:GTP binding"/>
    <property type="evidence" value="ECO:0007669"/>
    <property type="project" value="UniProtKB-KW"/>
</dbReference>
<reference evidence="8 9" key="1">
    <citation type="journal article" date="2011" name="J. Bacteriol.">
        <title>Genome sequence of the verrucomicrobium Opitutus terrae PB90-1, an abundant inhabitant of rice paddy soil ecosystems.</title>
        <authorList>
            <person name="van Passel M.W."/>
            <person name="Kant R."/>
            <person name="Palva A."/>
            <person name="Copeland A."/>
            <person name="Lucas S."/>
            <person name="Lapidus A."/>
            <person name="Glavina del Rio T."/>
            <person name="Pitluck S."/>
            <person name="Goltsman E."/>
            <person name="Clum A."/>
            <person name="Sun H."/>
            <person name="Schmutz J."/>
            <person name="Larimer F.W."/>
            <person name="Land M.L."/>
            <person name="Hauser L."/>
            <person name="Kyrpides N."/>
            <person name="Mikhailova N."/>
            <person name="Richardson P.P."/>
            <person name="Janssen P.H."/>
            <person name="de Vos W.M."/>
            <person name="Smidt H."/>
        </authorList>
    </citation>
    <scope>NUCLEOTIDE SEQUENCE [LARGE SCALE GENOMIC DNA]</scope>
    <source>
        <strain evidence="9">DSM 11246 / JCM 15787 / PB90-1</strain>
    </source>
</reference>
<keyword evidence="5" id="KW-0067">ATP-binding</keyword>
<evidence type="ECO:0000313" key="8">
    <source>
        <dbReference type="EMBL" id="ACB77218.1"/>
    </source>
</evidence>
<evidence type="ECO:0000256" key="1">
    <source>
        <dbReference type="ARBA" id="ARBA00012391"/>
    </source>
</evidence>
<dbReference type="Pfam" id="PF00009">
    <property type="entry name" value="GTP_EFTU"/>
    <property type="match status" value="1"/>
</dbReference>
<dbReference type="EC" id="2.7.7.4" evidence="1"/>
<dbReference type="InterPro" id="IPR009001">
    <property type="entry name" value="Transl_elong_EF1A/Init_IF2_C"/>
</dbReference>
<evidence type="ECO:0000256" key="4">
    <source>
        <dbReference type="ARBA" id="ARBA00022741"/>
    </source>
</evidence>
<evidence type="ECO:0000256" key="2">
    <source>
        <dbReference type="ARBA" id="ARBA00022679"/>
    </source>
</evidence>
<protein>
    <recommendedName>
        <fullName evidence="1">sulfate adenylyltransferase</fullName>
        <ecNumber evidence="1">2.7.7.4</ecNumber>
    </recommendedName>
</protein>
<dbReference type="PANTHER" id="PTHR23115">
    <property type="entry name" value="TRANSLATION FACTOR"/>
    <property type="match status" value="1"/>
</dbReference>
<dbReference type="STRING" id="452637.Oter_3944"/>
<dbReference type="InterPro" id="IPR027417">
    <property type="entry name" value="P-loop_NTPase"/>
</dbReference>
<accession>B1ZZN2</accession>
<dbReference type="InterPro" id="IPR000795">
    <property type="entry name" value="T_Tr_GTP-bd_dom"/>
</dbReference>
<dbReference type="InterPro" id="IPR044138">
    <property type="entry name" value="CysN_II"/>
</dbReference>
<evidence type="ECO:0000256" key="3">
    <source>
        <dbReference type="ARBA" id="ARBA00022695"/>
    </source>
</evidence>